<keyword evidence="3" id="KW-0813">Transport</keyword>
<dbReference type="GO" id="GO:0015385">
    <property type="term" value="F:sodium:proton antiporter activity"/>
    <property type="evidence" value="ECO:0007669"/>
    <property type="project" value="InterPro"/>
</dbReference>
<dbReference type="Pfam" id="PF00999">
    <property type="entry name" value="Na_H_Exchanger"/>
    <property type="match status" value="1"/>
</dbReference>
<feature type="transmembrane region" description="Helical" evidence="12">
    <location>
        <begin position="410"/>
        <end position="435"/>
    </location>
</feature>
<dbReference type="GeneID" id="63782834"/>
<evidence type="ECO:0000256" key="4">
    <source>
        <dbReference type="ARBA" id="ARBA00022449"/>
    </source>
</evidence>
<gene>
    <name evidence="15" type="ORF">BCR37DRAFT_166836</name>
</gene>
<feature type="region of interest" description="Disordered" evidence="11">
    <location>
        <begin position="578"/>
        <end position="789"/>
    </location>
</feature>
<feature type="compositionally biased region" description="Acidic residues" evidence="11">
    <location>
        <begin position="667"/>
        <end position="677"/>
    </location>
</feature>
<reference evidence="15 16" key="1">
    <citation type="submission" date="2016-07" db="EMBL/GenBank/DDBJ databases">
        <title>Pervasive Adenine N6-methylation of Active Genes in Fungi.</title>
        <authorList>
            <consortium name="DOE Joint Genome Institute"/>
            <person name="Mondo S.J."/>
            <person name="Dannebaum R.O."/>
            <person name="Kuo R.C."/>
            <person name="Labutti K."/>
            <person name="Haridas S."/>
            <person name="Kuo A."/>
            <person name="Salamov A."/>
            <person name="Ahrendt S.R."/>
            <person name="Lipzen A."/>
            <person name="Sullivan W."/>
            <person name="Andreopoulos W.B."/>
            <person name="Clum A."/>
            <person name="Lindquist E."/>
            <person name="Daum C."/>
            <person name="Ramamoorthy G.K."/>
            <person name="Gryganskyi A."/>
            <person name="Culley D."/>
            <person name="Magnuson J.K."/>
            <person name="James T.Y."/>
            <person name="O'Malley M.A."/>
            <person name="Stajich J.E."/>
            <person name="Spatafora J.W."/>
            <person name="Visel A."/>
            <person name="Grigoriev I.V."/>
        </authorList>
    </citation>
    <scope>NUCLEOTIDE SEQUENCE [LARGE SCALE GENOMIC DNA]</scope>
    <source>
        <strain evidence="15 16">12-1054</strain>
    </source>
</reference>
<dbReference type="InterPro" id="IPR006153">
    <property type="entry name" value="Cation/H_exchanger_TM"/>
</dbReference>
<feature type="compositionally biased region" description="Basic and acidic residues" evidence="11">
    <location>
        <begin position="592"/>
        <end position="605"/>
    </location>
</feature>
<evidence type="ECO:0000259" key="13">
    <source>
        <dbReference type="Pfam" id="PF00999"/>
    </source>
</evidence>
<accession>A0A1Y2EWQ0</accession>
<evidence type="ECO:0000256" key="10">
    <source>
        <dbReference type="ARBA" id="ARBA00023201"/>
    </source>
</evidence>
<dbReference type="RefSeq" id="XP_040722485.1">
    <property type="nucleotide sequence ID" value="XM_040866235.1"/>
</dbReference>
<dbReference type="InterPro" id="IPR038770">
    <property type="entry name" value="Na+/solute_symporter_sf"/>
</dbReference>
<evidence type="ECO:0000256" key="7">
    <source>
        <dbReference type="ARBA" id="ARBA00023053"/>
    </source>
</evidence>
<dbReference type="GO" id="GO:0120029">
    <property type="term" value="P:proton export across plasma membrane"/>
    <property type="evidence" value="ECO:0007669"/>
    <property type="project" value="InterPro"/>
</dbReference>
<keyword evidence="9 12" id="KW-0472">Membrane</keyword>
<feature type="region of interest" description="Disordered" evidence="11">
    <location>
        <begin position="467"/>
        <end position="546"/>
    </location>
</feature>
<dbReference type="Pfam" id="PF08619">
    <property type="entry name" value="Nha1_C"/>
    <property type="match status" value="1"/>
</dbReference>
<dbReference type="GO" id="GO:0005886">
    <property type="term" value="C:plasma membrane"/>
    <property type="evidence" value="ECO:0007669"/>
    <property type="project" value="InterPro"/>
</dbReference>
<feature type="compositionally biased region" description="Basic residues" evidence="11">
    <location>
        <begin position="498"/>
        <end position="509"/>
    </location>
</feature>
<keyword evidence="6 12" id="KW-1133">Transmembrane helix</keyword>
<dbReference type="InterPro" id="IPR004712">
    <property type="entry name" value="Na+/H+_antiporter_fungi"/>
</dbReference>
<comment type="subcellular location">
    <subcellularLocation>
        <location evidence="1">Membrane</location>
        <topology evidence="1">Multi-pass membrane protein</topology>
    </subcellularLocation>
</comment>
<dbReference type="InterPro" id="IPR013928">
    <property type="entry name" value="Cation/H_antiporter_C"/>
</dbReference>
<protein>
    <submittedName>
        <fullName evidence="15">Sodium/hydrogen exchanger family-domain-containing protein</fullName>
    </submittedName>
</protein>
<feature type="compositionally biased region" description="Basic and acidic residues" evidence="11">
    <location>
        <begin position="691"/>
        <end position="708"/>
    </location>
</feature>
<dbReference type="Proteomes" id="UP000193685">
    <property type="component" value="Unassembled WGS sequence"/>
</dbReference>
<feature type="transmembrane region" description="Helical" evidence="12">
    <location>
        <begin position="12"/>
        <end position="31"/>
    </location>
</feature>
<keyword evidence="5 12" id="KW-0812">Transmembrane</keyword>
<evidence type="ECO:0000256" key="5">
    <source>
        <dbReference type="ARBA" id="ARBA00022692"/>
    </source>
</evidence>
<dbReference type="GO" id="GO:0036376">
    <property type="term" value="P:sodium ion export across plasma membrane"/>
    <property type="evidence" value="ECO:0007669"/>
    <property type="project" value="InterPro"/>
</dbReference>
<keyword evidence="7" id="KW-0915">Sodium</keyword>
<feature type="transmembrane region" description="Helical" evidence="12">
    <location>
        <begin position="69"/>
        <end position="89"/>
    </location>
</feature>
<organism evidence="15 16">
    <name type="scientific">Protomyces lactucae-debilis</name>
    <dbReference type="NCBI Taxonomy" id="2754530"/>
    <lineage>
        <taxon>Eukaryota</taxon>
        <taxon>Fungi</taxon>
        <taxon>Dikarya</taxon>
        <taxon>Ascomycota</taxon>
        <taxon>Taphrinomycotina</taxon>
        <taxon>Taphrinomycetes</taxon>
        <taxon>Taphrinales</taxon>
        <taxon>Protomycetaceae</taxon>
        <taxon>Protomyces</taxon>
    </lineage>
</organism>
<evidence type="ECO:0000256" key="9">
    <source>
        <dbReference type="ARBA" id="ARBA00023136"/>
    </source>
</evidence>
<feature type="transmembrane region" description="Helical" evidence="12">
    <location>
        <begin position="363"/>
        <end position="381"/>
    </location>
</feature>
<dbReference type="AlphaFoldDB" id="A0A1Y2EWQ0"/>
<dbReference type="OrthoDB" id="5327978at2759"/>
<comment type="similarity">
    <text evidence="2">Belongs to the fungal Na(+)/H(+) exchanger family.</text>
</comment>
<feature type="transmembrane region" description="Helical" evidence="12">
    <location>
        <begin position="101"/>
        <end position="124"/>
    </location>
</feature>
<keyword evidence="10" id="KW-0739">Sodium transport</keyword>
<keyword evidence="16" id="KW-1185">Reference proteome</keyword>
<feature type="transmembrane region" description="Helical" evidence="12">
    <location>
        <begin position="267"/>
        <end position="283"/>
    </location>
</feature>
<dbReference type="GO" id="GO:0042391">
    <property type="term" value="P:regulation of membrane potential"/>
    <property type="evidence" value="ECO:0007669"/>
    <property type="project" value="InterPro"/>
</dbReference>
<feature type="transmembrane region" description="Helical" evidence="12">
    <location>
        <begin position="244"/>
        <end position="261"/>
    </location>
</feature>
<name>A0A1Y2EWQ0_PROLT</name>
<dbReference type="Gene3D" id="1.20.1530.20">
    <property type="match status" value="1"/>
</dbReference>
<dbReference type="OMA" id="INWREAL"/>
<dbReference type="PANTHER" id="PTHR31382">
    <property type="entry name" value="NA(+)/H(+) ANTIPORTER"/>
    <property type="match status" value="1"/>
</dbReference>
<feature type="domain" description="Cation/H+ exchanger transmembrane" evidence="13">
    <location>
        <begin position="24"/>
        <end position="432"/>
    </location>
</feature>
<evidence type="ECO:0000313" key="16">
    <source>
        <dbReference type="Proteomes" id="UP000193685"/>
    </source>
</evidence>
<evidence type="ECO:0000256" key="11">
    <source>
        <dbReference type="SAM" id="MobiDB-lite"/>
    </source>
</evidence>
<dbReference type="GO" id="GO:0030007">
    <property type="term" value="P:intracellular potassium ion homeostasis"/>
    <property type="evidence" value="ECO:0007669"/>
    <property type="project" value="TreeGrafter"/>
</dbReference>
<dbReference type="FunFam" id="1.20.1530.20:FF:000015">
    <property type="entry name" value="Na(+)/H(+) antiporter 2"/>
    <property type="match status" value="1"/>
</dbReference>
<feature type="compositionally biased region" description="Basic and acidic residues" evidence="11">
    <location>
        <begin position="779"/>
        <end position="789"/>
    </location>
</feature>
<evidence type="ECO:0000256" key="1">
    <source>
        <dbReference type="ARBA" id="ARBA00004141"/>
    </source>
</evidence>
<feature type="transmembrane region" description="Helical" evidence="12">
    <location>
        <begin position="326"/>
        <end position="342"/>
    </location>
</feature>
<evidence type="ECO:0000256" key="3">
    <source>
        <dbReference type="ARBA" id="ARBA00022448"/>
    </source>
</evidence>
<dbReference type="PANTHER" id="PTHR31382:SF4">
    <property type="entry name" value="NA(+)_H(+) ANTIPORTER"/>
    <property type="match status" value="1"/>
</dbReference>
<feature type="compositionally biased region" description="Basic and acidic residues" evidence="11">
    <location>
        <begin position="475"/>
        <end position="488"/>
    </location>
</feature>
<evidence type="ECO:0000256" key="6">
    <source>
        <dbReference type="ARBA" id="ARBA00022989"/>
    </source>
</evidence>
<keyword evidence="8" id="KW-0406">Ion transport</keyword>
<evidence type="ECO:0000259" key="14">
    <source>
        <dbReference type="Pfam" id="PF08619"/>
    </source>
</evidence>
<comment type="caution">
    <text evidence="15">The sequence shown here is derived from an EMBL/GenBank/DDBJ whole genome shotgun (WGS) entry which is preliminary data.</text>
</comment>
<feature type="transmembrane region" description="Helical" evidence="12">
    <location>
        <begin position="43"/>
        <end position="63"/>
    </location>
</feature>
<evidence type="ECO:0000256" key="12">
    <source>
        <dbReference type="SAM" id="Phobius"/>
    </source>
</evidence>
<dbReference type="EMBL" id="MCFI01000024">
    <property type="protein sequence ID" value="ORY76032.1"/>
    <property type="molecule type" value="Genomic_DNA"/>
</dbReference>
<evidence type="ECO:0000256" key="2">
    <source>
        <dbReference type="ARBA" id="ARBA00005248"/>
    </source>
</evidence>
<proteinExistence type="inferred from homology"/>
<evidence type="ECO:0000313" key="15">
    <source>
        <dbReference type="EMBL" id="ORY76032.1"/>
    </source>
</evidence>
<dbReference type="STRING" id="56484.A0A1Y2EWQ0"/>
<feature type="transmembrane region" description="Helical" evidence="12">
    <location>
        <begin position="295"/>
        <end position="314"/>
    </location>
</feature>
<feature type="domain" description="Alkali metal cation/H+ antiporter Nha1 C-terminal" evidence="14">
    <location>
        <begin position="571"/>
        <end position="693"/>
    </location>
</feature>
<evidence type="ECO:0000256" key="8">
    <source>
        <dbReference type="ARBA" id="ARBA00023065"/>
    </source>
</evidence>
<sequence length="789" mass="87429">MWEQTSVTKPHLAYMLLGGFITVFSLVSLFIKEKLYIGEATVATAFGVIMGPVAAGIFDPISWTNSDYLTLELSRIIIVIQVFAVGVELPKKYMKRHWKGIFIMLVPVMTLSWLICTGFIYALIPGLSFVDSLVVAATLAPTDPVLASSVVGKGKFAERVPGHIRNLLSCESGCNDGMAFPFLYLGLYILIDHYKAGPAIKEWVLITILYECLFGVLLGVIIGYGGRRLIRFAESHNLIDRESFLAFYFVLAIFCAGVGTLVGTDDFLVAFSAGTAFAWDGWFSKKTEESHVSNVIDLLLNMAYFVYFGAVIPWNEFTMEDVGVTPWRLIVVSILIVLFRRAPGVMATYKWNPDIRNWREASFVSWFGPMGVGAIFFALLARAELQTESQVPAGRLSGNTEEHYELIDSIFPIVSCVVLASIIVHGSSVAVFTLGKHINTYAMTMTFTRDTDDPNWLQRLPRLEMGQSMTFSRARSRDRSRSRARVEDSAIGNAKKPEKIRHRGRHLHRKSSDLQEKTSSPDSPEESRGPDEEEADGQTGILGPGHEVYQEGDEFVVEDEMGEVIKVVSARDLDREAAHNVLSKHPKAQQLSREEREQAASDEWHPHHKHIKPVAHVLKSKSDSSHSDESKTLGSNEAEEDQGNDVPETNVERRRRQSALNTRNDSIDEEADDEEETPAERKRRLQALGHSVEEGASRPESPDKRPVPETEDAASRLPSIRFHASVNEPAVPPPAALRGAVSMPQPAVHDTSRLGAANAGPPLAQSHSRGRSIVWADKSASDTDLQHVG</sequence>
<feature type="compositionally biased region" description="Basic and acidic residues" evidence="11">
    <location>
        <begin position="620"/>
        <end position="631"/>
    </location>
</feature>
<feature type="transmembrane region" description="Helical" evidence="12">
    <location>
        <begin position="203"/>
        <end position="224"/>
    </location>
</feature>
<keyword evidence="4" id="KW-0050">Antiport</keyword>